<gene>
    <name evidence="2" type="ORF">ACFQ4M_03205</name>
</gene>
<dbReference type="GO" id="GO:0006508">
    <property type="term" value="P:proteolysis"/>
    <property type="evidence" value="ECO:0007669"/>
    <property type="project" value="UniProtKB-KW"/>
</dbReference>
<proteinExistence type="predicted"/>
<keyword evidence="3" id="KW-1185">Reference proteome</keyword>
<reference evidence="3" key="1">
    <citation type="journal article" date="2019" name="Int. J. Syst. Evol. Microbiol.">
        <title>The Global Catalogue of Microorganisms (GCM) 10K type strain sequencing project: providing services to taxonomists for standard genome sequencing and annotation.</title>
        <authorList>
            <consortium name="The Broad Institute Genomics Platform"/>
            <consortium name="The Broad Institute Genome Sequencing Center for Infectious Disease"/>
            <person name="Wu L."/>
            <person name="Ma J."/>
        </authorList>
    </citation>
    <scope>NUCLEOTIDE SEQUENCE [LARGE SCALE GENOMIC DNA]</scope>
    <source>
        <strain evidence="3">CCUG 48884</strain>
    </source>
</reference>
<feature type="signal peptide" evidence="1">
    <location>
        <begin position="1"/>
        <end position="20"/>
    </location>
</feature>
<keyword evidence="2" id="KW-0645">Protease</keyword>
<dbReference type="Proteomes" id="UP001597158">
    <property type="component" value="Unassembled WGS sequence"/>
</dbReference>
<evidence type="ECO:0000313" key="2">
    <source>
        <dbReference type="EMBL" id="MFD1262574.1"/>
    </source>
</evidence>
<dbReference type="Gene3D" id="2.40.10.10">
    <property type="entry name" value="Trypsin-like serine proteases"/>
    <property type="match status" value="2"/>
</dbReference>
<dbReference type="RefSeq" id="WP_277835108.1">
    <property type="nucleotide sequence ID" value="NZ_JARQZE010000020.1"/>
</dbReference>
<feature type="chain" id="PRO_5047266013" evidence="1">
    <location>
        <begin position="21"/>
        <end position="258"/>
    </location>
</feature>
<dbReference type="SUPFAM" id="SSF50494">
    <property type="entry name" value="Trypsin-like serine proteases"/>
    <property type="match status" value="1"/>
</dbReference>
<protein>
    <submittedName>
        <fullName evidence="2">Serine protease</fullName>
    </submittedName>
</protein>
<dbReference type="GO" id="GO:0008233">
    <property type="term" value="F:peptidase activity"/>
    <property type="evidence" value="ECO:0007669"/>
    <property type="project" value="UniProtKB-KW"/>
</dbReference>
<name>A0ABW3W9R0_9RHOO</name>
<sequence>MAFNILITCALILLSVLSKSAISKGLAEIQNADKLNIAFGTAFFYNSEGEMFTNRHVIESCDPNSVVVKTHDGKLNKAKILAKSHEYDLAAIKISYKNDAFGAIRTVDEKHVSVPEETEDVFSSGYSSPLERKFEPYTRWGQIQRWLSPNEFPYINRMRMDAYPGASGSAILDYAGLVVGILFAGSREPVVDLSQLHRAGYGDKWIFLHNNNAIVDFSNSNNLRINVWSHWSRKSPIFIAGHALRITGLVVCETAKSE</sequence>
<comment type="caution">
    <text evidence="2">The sequence shown here is derived from an EMBL/GenBank/DDBJ whole genome shotgun (WGS) entry which is preliminary data.</text>
</comment>
<dbReference type="InterPro" id="IPR009003">
    <property type="entry name" value="Peptidase_S1_PA"/>
</dbReference>
<dbReference type="Pfam" id="PF13365">
    <property type="entry name" value="Trypsin_2"/>
    <property type="match status" value="1"/>
</dbReference>
<evidence type="ECO:0000256" key="1">
    <source>
        <dbReference type="SAM" id="SignalP"/>
    </source>
</evidence>
<evidence type="ECO:0000313" key="3">
    <source>
        <dbReference type="Proteomes" id="UP001597158"/>
    </source>
</evidence>
<dbReference type="InterPro" id="IPR043504">
    <property type="entry name" value="Peptidase_S1_PA_chymotrypsin"/>
</dbReference>
<dbReference type="EMBL" id="JBHTMC010000004">
    <property type="protein sequence ID" value="MFD1262574.1"/>
    <property type="molecule type" value="Genomic_DNA"/>
</dbReference>
<keyword evidence="2" id="KW-0378">Hydrolase</keyword>
<organism evidence="2 3">
    <name type="scientific">Thauera mechernichensis</name>
    <dbReference type="NCBI Taxonomy" id="82788"/>
    <lineage>
        <taxon>Bacteria</taxon>
        <taxon>Pseudomonadati</taxon>
        <taxon>Pseudomonadota</taxon>
        <taxon>Betaproteobacteria</taxon>
        <taxon>Rhodocyclales</taxon>
        <taxon>Zoogloeaceae</taxon>
        <taxon>Thauera</taxon>
    </lineage>
</organism>
<keyword evidence="1" id="KW-0732">Signal</keyword>
<accession>A0ABW3W9R0</accession>